<dbReference type="Pfam" id="PF04183">
    <property type="entry name" value="IucA_IucC"/>
    <property type="match status" value="1"/>
</dbReference>
<evidence type="ECO:0000256" key="3">
    <source>
        <dbReference type="SAM" id="MobiDB-lite"/>
    </source>
</evidence>
<comment type="pathway">
    <text evidence="1">Siderophore biosynthesis.</text>
</comment>
<dbReference type="PANTHER" id="PTHR34384:SF5">
    <property type="entry name" value="L-2,3-DIAMINOPROPANOATE--CITRATE LIGASE"/>
    <property type="match status" value="1"/>
</dbReference>
<dbReference type="Proteomes" id="UP001522868">
    <property type="component" value="Unassembled WGS sequence"/>
</dbReference>
<evidence type="ECO:0000313" key="7">
    <source>
        <dbReference type="Proteomes" id="UP001522868"/>
    </source>
</evidence>
<sequence length="679" mass="72481">MNPTPVPDAAGADGRPTHPHHDTPLTVNPHAAGSPHASGCAAAVESTTVPRQPHGAYDALPGGGTAAPDGACPCTEPAADPRNTDREANRGEECLEDADPLDHPDAGRAADTAATENLLRCWVRESGLARPDGRTLRVPLDASGTALLVPVRYWSPTGWHRFGSPLLEGAPPAAPPVDAVTVAALLGRESAPGAAPGGGTPSGDGADLVGRVADSVRRTADFITHQRARPEVRPEADLFLTAEQALLLGHPLHPTPKSREGLSDSEARLYSPELHGSFPLHWLAVDRSVLAADSAWTEQGRTVPAERITADLADGPALPDGTAALPVHPWQAREVLGRPEVAALVSAGLLTALGPYGAPWHPTSSIRTVHRPGAPAMLKLSLGVRITNSRRENLRKELHRGVEVHRLLGTGLSEQWRAAHPGFDIVRDPAWLGVDTPAGEPVAGLDLMIRHNPFGYGDDAVCIASLTAPRPWPGQDRMRSRLDVAVSRLAARTGRTTGAVAEEWFLRYLDQVVRPVLWLDGTAGVALEAHQQNTLVLLDPDGWPCGGRYRDNQGYYFRNSHREALERRLPGIGTASDTFVSDEVTDERFAYYLGINNVLGLIGAFGAQGLADERLLLAAFRQFLHQSAGLGSPLPARLLESRTLRCKANLLTRLHGLDELVGPVDTQSVYVTIGNPLHD</sequence>
<feature type="domain" description="Aerobactin siderophore biosynthesis IucA/IucC-like C-terminal" evidence="5">
    <location>
        <begin position="502"/>
        <end position="660"/>
    </location>
</feature>
<evidence type="ECO:0000256" key="2">
    <source>
        <dbReference type="ARBA" id="ARBA00007832"/>
    </source>
</evidence>
<dbReference type="Gene3D" id="6.10.250.3370">
    <property type="match status" value="1"/>
</dbReference>
<keyword evidence="7" id="KW-1185">Reference proteome</keyword>
<dbReference type="EMBL" id="JALPTH010000001">
    <property type="protein sequence ID" value="MCK8675874.1"/>
    <property type="molecule type" value="Genomic_DNA"/>
</dbReference>
<evidence type="ECO:0000259" key="4">
    <source>
        <dbReference type="Pfam" id="PF04183"/>
    </source>
</evidence>
<name>A0ABT0I3J3_9ACTN</name>
<dbReference type="Gene3D" id="1.10.510.40">
    <property type="match status" value="1"/>
</dbReference>
<dbReference type="Pfam" id="PF06276">
    <property type="entry name" value="FhuF"/>
    <property type="match status" value="1"/>
</dbReference>
<gene>
    <name evidence="6" type="ORF">M1O15_00280</name>
</gene>
<organism evidence="6 7">
    <name type="scientific">Streptomyces lichenis</name>
    <dbReference type="NCBI Taxonomy" id="2306967"/>
    <lineage>
        <taxon>Bacteria</taxon>
        <taxon>Bacillati</taxon>
        <taxon>Actinomycetota</taxon>
        <taxon>Actinomycetes</taxon>
        <taxon>Kitasatosporales</taxon>
        <taxon>Streptomycetaceae</taxon>
        <taxon>Streptomyces</taxon>
    </lineage>
</organism>
<evidence type="ECO:0000313" key="6">
    <source>
        <dbReference type="EMBL" id="MCK8675874.1"/>
    </source>
</evidence>
<feature type="region of interest" description="Disordered" evidence="3">
    <location>
        <begin position="1"/>
        <end position="62"/>
    </location>
</feature>
<evidence type="ECO:0000256" key="1">
    <source>
        <dbReference type="ARBA" id="ARBA00004924"/>
    </source>
</evidence>
<proteinExistence type="inferred from homology"/>
<dbReference type="PANTHER" id="PTHR34384">
    <property type="entry name" value="L-2,3-DIAMINOPROPANOATE--CITRATE LIGASE"/>
    <property type="match status" value="1"/>
</dbReference>
<comment type="caution">
    <text evidence="6">The sequence shown here is derived from an EMBL/GenBank/DDBJ whole genome shotgun (WGS) entry which is preliminary data.</text>
</comment>
<dbReference type="InterPro" id="IPR007310">
    <property type="entry name" value="Aerobactin_biosyn_IucA/IucC_N"/>
</dbReference>
<feature type="domain" description="Aerobactin siderophore biosynthesis IucA/IucC N-terminal" evidence="4">
    <location>
        <begin position="239"/>
        <end position="468"/>
    </location>
</feature>
<dbReference type="RefSeq" id="WP_248631076.1">
    <property type="nucleotide sequence ID" value="NZ_JALPTH010000001.1"/>
</dbReference>
<reference evidence="6 7" key="1">
    <citation type="submission" date="2022-04" db="EMBL/GenBank/DDBJ databases">
        <title>Streptomyces sp. nov. LCR6-01 isolated from Lichen of Dirinaria sp.</title>
        <authorList>
            <person name="Kanchanasin P."/>
            <person name="Tanasupawat S."/>
            <person name="Phongsopitanun W."/>
        </authorList>
    </citation>
    <scope>NUCLEOTIDE SEQUENCE [LARGE SCALE GENOMIC DNA]</scope>
    <source>
        <strain evidence="6 7">LCR6-01</strain>
    </source>
</reference>
<comment type="similarity">
    <text evidence="2">Belongs to the IucA/IucC family.</text>
</comment>
<evidence type="ECO:0000259" key="5">
    <source>
        <dbReference type="Pfam" id="PF06276"/>
    </source>
</evidence>
<accession>A0ABT0I3J3</accession>
<dbReference type="InterPro" id="IPR037455">
    <property type="entry name" value="LucA/IucC-like"/>
</dbReference>
<dbReference type="InterPro" id="IPR022770">
    <property type="entry name" value="IucA/IucC-like_C"/>
</dbReference>
<protein>
    <submittedName>
        <fullName evidence="6">Iron transporter</fullName>
    </submittedName>
</protein>